<accession>M5UKB8</accession>
<reference evidence="1 2" key="1">
    <citation type="journal article" date="2013" name="Mar. Genomics">
        <title>Expression of sulfatases in Rhodopirellula baltica and the diversity of sulfatases in the genus Rhodopirellula.</title>
        <authorList>
            <person name="Wegner C.E."/>
            <person name="Richter-Heitmann T."/>
            <person name="Klindworth A."/>
            <person name="Klockow C."/>
            <person name="Richter M."/>
            <person name="Achstetter T."/>
            <person name="Glockner F.O."/>
            <person name="Harder J."/>
        </authorList>
    </citation>
    <scope>NUCLEOTIDE SEQUENCE [LARGE SCALE GENOMIC DNA]</scope>
    <source>
        <strain evidence="1 2">SM41</strain>
    </source>
</reference>
<protein>
    <submittedName>
        <fullName evidence="1">Uncharacterized protein</fullName>
    </submittedName>
</protein>
<evidence type="ECO:0000313" key="1">
    <source>
        <dbReference type="EMBL" id="EMI58296.1"/>
    </source>
</evidence>
<dbReference type="Proteomes" id="UP000011885">
    <property type="component" value="Unassembled WGS sequence"/>
</dbReference>
<evidence type="ECO:0000313" key="2">
    <source>
        <dbReference type="Proteomes" id="UP000011885"/>
    </source>
</evidence>
<gene>
    <name evidence="1" type="ORF">RSSM_00265</name>
</gene>
<comment type="caution">
    <text evidence="1">The sequence shown here is derived from an EMBL/GenBank/DDBJ whole genome shotgun (WGS) entry which is preliminary data.</text>
</comment>
<dbReference type="AlphaFoldDB" id="M5UKB8"/>
<name>M5UKB8_9BACT</name>
<organism evidence="1 2">
    <name type="scientific">Rhodopirellula sallentina SM41</name>
    <dbReference type="NCBI Taxonomy" id="1263870"/>
    <lineage>
        <taxon>Bacteria</taxon>
        <taxon>Pseudomonadati</taxon>
        <taxon>Planctomycetota</taxon>
        <taxon>Planctomycetia</taxon>
        <taxon>Pirellulales</taxon>
        <taxon>Pirellulaceae</taxon>
        <taxon>Rhodopirellula</taxon>
    </lineage>
</organism>
<keyword evidence="2" id="KW-1185">Reference proteome</keyword>
<proteinExistence type="predicted"/>
<sequence length="47" mass="4825">MIPVLDGRSDGGGKVVEHELDVLEVPDVVRSEVDIGVGEPGVVLGGE</sequence>
<dbReference type="EMBL" id="ANOH01000022">
    <property type="protein sequence ID" value="EMI58296.1"/>
    <property type="molecule type" value="Genomic_DNA"/>
</dbReference>